<reference evidence="1" key="1">
    <citation type="submission" date="2018-04" db="EMBL/GenBank/DDBJ databases">
        <title>Whole genome sequencing of Hypsizygus marmoreus.</title>
        <authorList>
            <person name="Choi I.-G."/>
            <person name="Min B."/>
            <person name="Kim J.-G."/>
            <person name="Kim S."/>
            <person name="Oh Y.-L."/>
            <person name="Kong W.-S."/>
            <person name="Park H."/>
            <person name="Jeong J."/>
            <person name="Song E.-S."/>
        </authorList>
    </citation>
    <scope>NUCLEOTIDE SEQUENCE [LARGE SCALE GENOMIC DNA]</scope>
    <source>
        <strain evidence="1">51987-8</strain>
    </source>
</reference>
<dbReference type="EMBL" id="LUEZ02000004">
    <property type="protein sequence ID" value="RDB30624.1"/>
    <property type="molecule type" value="Genomic_DNA"/>
</dbReference>
<keyword evidence="2" id="KW-1185">Reference proteome</keyword>
<accession>A0A369KFV7</accession>
<gene>
    <name evidence="1" type="ORF">Hypma_005818</name>
</gene>
<evidence type="ECO:0000313" key="2">
    <source>
        <dbReference type="Proteomes" id="UP000076154"/>
    </source>
</evidence>
<name>A0A369KFV7_HYPMA</name>
<evidence type="ECO:0000313" key="1">
    <source>
        <dbReference type="EMBL" id="RDB30624.1"/>
    </source>
</evidence>
<proteinExistence type="predicted"/>
<dbReference type="OrthoDB" id="2916406at2759"/>
<protein>
    <submittedName>
        <fullName evidence="1">Uncharacterized protein</fullName>
    </submittedName>
</protein>
<dbReference type="Proteomes" id="UP000076154">
    <property type="component" value="Unassembled WGS sequence"/>
</dbReference>
<organism evidence="1 2">
    <name type="scientific">Hypsizygus marmoreus</name>
    <name type="common">White beech mushroom</name>
    <name type="synonym">Agaricus marmoreus</name>
    <dbReference type="NCBI Taxonomy" id="39966"/>
    <lineage>
        <taxon>Eukaryota</taxon>
        <taxon>Fungi</taxon>
        <taxon>Dikarya</taxon>
        <taxon>Basidiomycota</taxon>
        <taxon>Agaricomycotina</taxon>
        <taxon>Agaricomycetes</taxon>
        <taxon>Agaricomycetidae</taxon>
        <taxon>Agaricales</taxon>
        <taxon>Tricholomatineae</taxon>
        <taxon>Lyophyllaceae</taxon>
        <taxon>Hypsizygus</taxon>
    </lineage>
</organism>
<comment type="caution">
    <text evidence="1">The sequence shown here is derived from an EMBL/GenBank/DDBJ whole genome shotgun (WGS) entry which is preliminary data.</text>
</comment>
<sequence length="201" mass="22307">MPSSRSDPIVGQAFTQRNVAGLLYGLHSTTPFSVKVPTAFYRIAGTQALDLPLVEIALGSRLFIHDCTVDLVTSPDIHTFRIYFTRHAHQPRNQSIAHIFPDGSWHGQVFVMKIGRRKASVINLRSGDRALARIAVLNGRLPLEVQSASQRITPSIPSQPLDTQQASICSALIGFIFRRLEYNMECHTNSAVVRELTELTS</sequence>
<dbReference type="InParanoid" id="A0A369KFV7"/>
<dbReference type="AlphaFoldDB" id="A0A369KFV7"/>
<dbReference type="STRING" id="39966.A0A369KFV7"/>